<dbReference type="InterPro" id="IPR051534">
    <property type="entry name" value="CBASS_pafABC_assoc_protein"/>
</dbReference>
<dbReference type="Pfam" id="PF13280">
    <property type="entry name" value="WYL"/>
    <property type="match status" value="1"/>
</dbReference>
<organism evidence="8 9">
    <name type="scientific">Nonomuraea rhodomycinica</name>
    <dbReference type="NCBI Taxonomy" id="1712872"/>
    <lineage>
        <taxon>Bacteria</taxon>
        <taxon>Bacillati</taxon>
        <taxon>Actinomycetota</taxon>
        <taxon>Actinomycetes</taxon>
        <taxon>Streptosporangiales</taxon>
        <taxon>Streptosporangiaceae</taxon>
        <taxon>Nonomuraea</taxon>
    </lineage>
</organism>
<name>A0A7Y6IRN3_9ACTN</name>
<protein>
    <submittedName>
        <fullName evidence="8">YafY family transcriptional regulator</fullName>
    </submittedName>
</protein>
<dbReference type="Gene3D" id="1.10.10.10">
    <property type="entry name" value="Winged helix-like DNA-binding domain superfamily/Winged helix DNA-binding domain"/>
    <property type="match status" value="1"/>
</dbReference>
<feature type="domain" description="WCX" evidence="7">
    <location>
        <begin position="237"/>
        <end position="317"/>
    </location>
</feature>
<evidence type="ECO:0000259" key="5">
    <source>
        <dbReference type="Pfam" id="PF08279"/>
    </source>
</evidence>
<dbReference type="InterPro" id="IPR026881">
    <property type="entry name" value="WYL_dom"/>
</dbReference>
<comment type="caution">
    <text evidence="8">The sequence shown here is derived from an EMBL/GenBank/DDBJ whole genome shotgun (WGS) entry which is preliminary data.</text>
</comment>
<dbReference type="PANTHER" id="PTHR34580">
    <property type="match status" value="1"/>
</dbReference>
<proteinExistence type="predicted"/>
<feature type="compositionally biased region" description="Low complexity" evidence="4">
    <location>
        <begin position="206"/>
        <end position="221"/>
    </location>
</feature>
<feature type="region of interest" description="Disordered" evidence="4">
    <location>
        <begin position="202"/>
        <end position="222"/>
    </location>
</feature>
<keyword evidence="2" id="KW-0238">DNA-binding</keyword>
<dbReference type="GO" id="GO:0003700">
    <property type="term" value="F:DNA-binding transcription factor activity"/>
    <property type="evidence" value="ECO:0007669"/>
    <property type="project" value="InterPro"/>
</dbReference>
<evidence type="ECO:0000256" key="1">
    <source>
        <dbReference type="ARBA" id="ARBA00023015"/>
    </source>
</evidence>
<accession>A0A7Y6IRN3</accession>
<dbReference type="GO" id="GO:0003677">
    <property type="term" value="F:DNA binding"/>
    <property type="evidence" value="ECO:0007669"/>
    <property type="project" value="UniProtKB-KW"/>
</dbReference>
<dbReference type="InterPro" id="IPR013196">
    <property type="entry name" value="HTH_11"/>
</dbReference>
<dbReference type="RefSeq" id="WP_175601378.1">
    <property type="nucleotide sequence ID" value="NZ_JABWGO010000003.1"/>
</dbReference>
<dbReference type="InterPro" id="IPR018356">
    <property type="entry name" value="Tscrpt_reg_HTH_DeoR_CS"/>
</dbReference>
<dbReference type="InterPro" id="IPR036390">
    <property type="entry name" value="WH_DNA-bd_sf"/>
</dbReference>
<reference evidence="8 9" key="1">
    <citation type="submission" date="2020-06" db="EMBL/GenBank/DDBJ databases">
        <authorList>
            <person name="Chanama M."/>
        </authorList>
    </citation>
    <scope>NUCLEOTIDE SEQUENCE [LARGE SCALE GENOMIC DNA]</scope>
    <source>
        <strain evidence="8 9">TBRC6557</strain>
    </source>
</reference>
<dbReference type="PANTHER" id="PTHR34580:SF3">
    <property type="entry name" value="PROTEIN PAFB"/>
    <property type="match status" value="1"/>
</dbReference>
<evidence type="ECO:0000313" key="8">
    <source>
        <dbReference type="EMBL" id="NUW41859.1"/>
    </source>
</evidence>
<keyword evidence="9" id="KW-1185">Reference proteome</keyword>
<dbReference type="PIRSF" id="PIRSF016838">
    <property type="entry name" value="PafC"/>
    <property type="match status" value="1"/>
</dbReference>
<dbReference type="InterPro" id="IPR028349">
    <property type="entry name" value="PafC-like"/>
</dbReference>
<dbReference type="Pfam" id="PF08279">
    <property type="entry name" value="HTH_11"/>
    <property type="match status" value="1"/>
</dbReference>
<evidence type="ECO:0000256" key="4">
    <source>
        <dbReference type="SAM" id="MobiDB-lite"/>
    </source>
</evidence>
<evidence type="ECO:0000259" key="7">
    <source>
        <dbReference type="Pfam" id="PF25583"/>
    </source>
</evidence>
<dbReference type="PROSITE" id="PS00894">
    <property type="entry name" value="HTH_DEOR_1"/>
    <property type="match status" value="1"/>
</dbReference>
<dbReference type="SUPFAM" id="SSF46785">
    <property type="entry name" value="Winged helix' DNA-binding domain"/>
    <property type="match status" value="1"/>
</dbReference>
<dbReference type="Proteomes" id="UP000546126">
    <property type="component" value="Unassembled WGS sequence"/>
</dbReference>
<dbReference type="AlphaFoldDB" id="A0A7Y6IRN3"/>
<keyword evidence="3" id="KW-0804">Transcription</keyword>
<dbReference type="Pfam" id="PF25583">
    <property type="entry name" value="WCX"/>
    <property type="match status" value="1"/>
</dbReference>
<keyword evidence="1" id="KW-0805">Transcription regulation</keyword>
<evidence type="ECO:0000259" key="6">
    <source>
        <dbReference type="Pfam" id="PF13280"/>
    </source>
</evidence>
<evidence type="ECO:0000313" key="9">
    <source>
        <dbReference type="Proteomes" id="UP000546126"/>
    </source>
</evidence>
<dbReference type="EMBL" id="JABWGO010000003">
    <property type="protein sequence ID" value="NUW41859.1"/>
    <property type="molecule type" value="Genomic_DNA"/>
</dbReference>
<feature type="domain" description="WYL" evidence="6">
    <location>
        <begin position="141"/>
        <end position="205"/>
    </location>
</feature>
<feature type="region of interest" description="Disordered" evidence="4">
    <location>
        <begin position="319"/>
        <end position="346"/>
    </location>
</feature>
<gene>
    <name evidence="8" type="ORF">HT134_17175</name>
</gene>
<dbReference type="PROSITE" id="PS52050">
    <property type="entry name" value="WYL"/>
    <property type="match status" value="1"/>
</dbReference>
<evidence type="ECO:0000256" key="3">
    <source>
        <dbReference type="ARBA" id="ARBA00023163"/>
    </source>
</evidence>
<dbReference type="InterPro" id="IPR057727">
    <property type="entry name" value="WCX_dom"/>
</dbReference>
<sequence length="346" mass="37188">MLETSVRLLRLLSLLQARPGWGGAELARRLDVTTRTVRNDVERLRILGYEIHSVTGTAGGYRLGAGTAMPPLLLDDEEAVAVAVSLHAAASGSVTGIEETSLRALTKVQRMLPSRLRHRIEAMRAATVSVAGRGPTVDAGTLTTIAAAIRDRERLRFDYAGHDGTASVRVVEPHRLVYTGRRWYLLAWDGDRDDWRTFRADRVRPRTPNGPRFTPRTPPGGDAAAHVMRGAAATAYRYPARVRLHAPAEAVADRIPPAAGLLTPLDPGDAAAGCLLETGSESLHDLAGFLGSLGVPFTVLDPPALRAHLRELAARYAAAAAGPSEEAEEPEAARNAEEAPRRLPDI</sequence>
<evidence type="ECO:0000256" key="2">
    <source>
        <dbReference type="ARBA" id="ARBA00023125"/>
    </source>
</evidence>
<feature type="compositionally biased region" description="Basic and acidic residues" evidence="4">
    <location>
        <begin position="331"/>
        <end position="346"/>
    </location>
</feature>
<dbReference type="InterPro" id="IPR036388">
    <property type="entry name" value="WH-like_DNA-bd_sf"/>
</dbReference>
<feature type="domain" description="Helix-turn-helix type 11" evidence="5">
    <location>
        <begin position="7"/>
        <end position="62"/>
    </location>
</feature>